<keyword evidence="1" id="KW-0812">Transmembrane</keyword>
<keyword evidence="3" id="KW-1185">Reference proteome</keyword>
<evidence type="ECO:0000256" key="1">
    <source>
        <dbReference type="RuleBase" id="RU362006"/>
    </source>
</evidence>
<protein>
    <recommendedName>
        <fullName evidence="1">Receptor expression-enhancing protein</fullName>
    </recommendedName>
</protein>
<feature type="compositionally biased region" description="Basic residues" evidence="2">
    <location>
        <begin position="250"/>
        <end position="263"/>
    </location>
</feature>
<evidence type="ECO:0000313" key="4">
    <source>
        <dbReference type="WBParaSite" id="PgR079_g020_t04"/>
    </source>
</evidence>
<accession>A0A915C3L0</accession>
<comment type="subcellular location">
    <subcellularLocation>
        <location evidence="1">Membrane</location>
        <topology evidence="1">Multi-pass membrane protein</topology>
    </subcellularLocation>
</comment>
<keyword evidence="1" id="KW-1133">Transmembrane helix</keyword>
<reference evidence="4" key="1">
    <citation type="submission" date="2022-11" db="UniProtKB">
        <authorList>
            <consortium name="WormBaseParasite"/>
        </authorList>
    </citation>
    <scope>IDENTIFICATION</scope>
</reference>
<proteinExistence type="inferred from homology"/>
<sequence length="272" mass="30645">TSKVVISVCEMVFAFLSHAITIAIGAVYPAFKTFKIIRDANIPQMMKWLRYWTVFSSFLAAEVVADTLLLPYIVPGYTLLKFGLLLWIVSPWTNGSEAIFYKVVAPILATHEQEFDSMVSHITSWGQNSVEGIWNHITDRARYCVMAIAWRAHMHHLEVHTMQPAIIRAVEEQDEVDVVANYNMGTGTELHRGDTAVVDAEVATHMNDVDMAYGAHVVENNDEPVASRPRRRGKAKKTANAAEGRETVPRNRRVAVKRSHSRARRIDTDLSE</sequence>
<dbReference type="InterPro" id="IPR004345">
    <property type="entry name" value="TB2_DP1_HVA22"/>
</dbReference>
<dbReference type="PANTHER" id="PTHR12300">
    <property type="entry name" value="HVA22-LIKE PROTEINS"/>
    <property type="match status" value="1"/>
</dbReference>
<dbReference type="Pfam" id="PF03134">
    <property type="entry name" value="TB2_DP1_HVA22"/>
    <property type="match status" value="1"/>
</dbReference>
<comment type="similarity">
    <text evidence="1">Belongs to the DP1 family.</text>
</comment>
<evidence type="ECO:0000313" key="3">
    <source>
        <dbReference type="Proteomes" id="UP000887569"/>
    </source>
</evidence>
<keyword evidence="1" id="KW-0472">Membrane</keyword>
<organism evidence="3 4">
    <name type="scientific">Parascaris univalens</name>
    <name type="common">Nematode worm</name>
    <dbReference type="NCBI Taxonomy" id="6257"/>
    <lineage>
        <taxon>Eukaryota</taxon>
        <taxon>Metazoa</taxon>
        <taxon>Ecdysozoa</taxon>
        <taxon>Nematoda</taxon>
        <taxon>Chromadorea</taxon>
        <taxon>Rhabditida</taxon>
        <taxon>Spirurina</taxon>
        <taxon>Ascaridomorpha</taxon>
        <taxon>Ascaridoidea</taxon>
        <taxon>Ascarididae</taxon>
        <taxon>Parascaris</taxon>
    </lineage>
</organism>
<feature type="compositionally biased region" description="Basic residues" evidence="2">
    <location>
        <begin position="228"/>
        <end position="237"/>
    </location>
</feature>
<dbReference type="AlphaFoldDB" id="A0A915C3L0"/>
<feature type="region of interest" description="Disordered" evidence="2">
    <location>
        <begin position="222"/>
        <end position="272"/>
    </location>
</feature>
<dbReference type="Proteomes" id="UP000887569">
    <property type="component" value="Unplaced"/>
</dbReference>
<feature type="transmembrane region" description="Helical" evidence="1">
    <location>
        <begin position="51"/>
        <end position="74"/>
    </location>
</feature>
<evidence type="ECO:0000256" key="2">
    <source>
        <dbReference type="SAM" id="MobiDB-lite"/>
    </source>
</evidence>
<feature type="transmembrane region" description="Helical" evidence="1">
    <location>
        <begin position="12"/>
        <end position="31"/>
    </location>
</feature>
<dbReference type="GO" id="GO:0016020">
    <property type="term" value="C:membrane"/>
    <property type="evidence" value="ECO:0007669"/>
    <property type="project" value="UniProtKB-SubCell"/>
</dbReference>
<dbReference type="WBParaSite" id="PgR079_g020_t04">
    <property type="protein sequence ID" value="PgR079_g020_t04"/>
    <property type="gene ID" value="PgR079_g020"/>
</dbReference>
<name>A0A915C3L0_PARUN</name>